<feature type="compositionally biased region" description="Pro residues" evidence="1">
    <location>
        <begin position="1"/>
        <end position="10"/>
    </location>
</feature>
<dbReference type="Proteomes" id="UP000326380">
    <property type="component" value="Unassembled WGS sequence"/>
</dbReference>
<reference evidence="2 3" key="1">
    <citation type="submission" date="2019-09" db="EMBL/GenBank/DDBJ databases">
        <title>Genome sequence of Hymenobacter sp. M3.</title>
        <authorList>
            <person name="Srinivasan S."/>
        </authorList>
    </citation>
    <scope>NUCLEOTIDE SEQUENCE [LARGE SCALE GENOMIC DNA]</scope>
    <source>
        <strain evidence="2 3">M3</strain>
    </source>
</reference>
<dbReference type="EMBL" id="VTWU01000001">
    <property type="protein sequence ID" value="KAA9339065.1"/>
    <property type="molecule type" value="Genomic_DNA"/>
</dbReference>
<dbReference type="RefSeq" id="WP_151076714.1">
    <property type="nucleotide sequence ID" value="NZ_CP047647.1"/>
</dbReference>
<feature type="compositionally biased region" description="Basic and acidic residues" evidence="1">
    <location>
        <begin position="79"/>
        <end position="98"/>
    </location>
</feature>
<feature type="compositionally biased region" description="Low complexity" evidence="1">
    <location>
        <begin position="42"/>
        <end position="72"/>
    </location>
</feature>
<dbReference type="AlphaFoldDB" id="A0A7L4ZY67"/>
<evidence type="ECO:0000313" key="3">
    <source>
        <dbReference type="Proteomes" id="UP000326380"/>
    </source>
</evidence>
<name>A0A7L4ZY67_9BACT</name>
<gene>
    <name evidence="2" type="ORF">F0P96_00040</name>
</gene>
<feature type="region of interest" description="Disordered" evidence="1">
    <location>
        <begin position="1"/>
        <end position="98"/>
    </location>
</feature>
<feature type="compositionally biased region" description="Polar residues" evidence="1">
    <location>
        <begin position="11"/>
        <end position="35"/>
    </location>
</feature>
<sequence>MDPKPKPSQPNPAETTLPTKGTSDSQSADTVTNLPQPDRTPKAAPQPAVAAPPATEAPAPESTAAEETPTDPSAADTQPDTHGDTDPGASRNDDAHPL</sequence>
<organism evidence="2 3">
    <name type="scientific">Hymenobacter busanensis</name>
    <dbReference type="NCBI Taxonomy" id="2607656"/>
    <lineage>
        <taxon>Bacteria</taxon>
        <taxon>Pseudomonadati</taxon>
        <taxon>Bacteroidota</taxon>
        <taxon>Cytophagia</taxon>
        <taxon>Cytophagales</taxon>
        <taxon>Hymenobacteraceae</taxon>
        <taxon>Hymenobacter</taxon>
    </lineage>
</organism>
<accession>A0A7L4ZY67</accession>
<protein>
    <submittedName>
        <fullName evidence="2">Uncharacterized protein</fullName>
    </submittedName>
</protein>
<evidence type="ECO:0000313" key="2">
    <source>
        <dbReference type="EMBL" id="KAA9339065.1"/>
    </source>
</evidence>
<proteinExistence type="predicted"/>
<evidence type="ECO:0000256" key="1">
    <source>
        <dbReference type="SAM" id="MobiDB-lite"/>
    </source>
</evidence>
<keyword evidence="3" id="KW-1185">Reference proteome</keyword>
<comment type="caution">
    <text evidence="2">The sequence shown here is derived from an EMBL/GenBank/DDBJ whole genome shotgun (WGS) entry which is preliminary data.</text>
</comment>